<keyword evidence="1" id="KW-0472">Membrane</keyword>
<evidence type="ECO:0000313" key="2">
    <source>
        <dbReference type="EMBL" id="KAH0550096.1"/>
    </source>
</evidence>
<evidence type="ECO:0000256" key="1">
    <source>
        <dbReference type="SAM" id="Phobius"/>
    </source>
</evidence>
<comment type="caution">
    <text evidence="2">The sequence shown here is derived from an EMBL/GenBank/DDBJ whole genome shotgun (WGS) entry which is preliminary data.</text>
</comment>
<sequence length="100" mass="11796">MSIKLLHRESQTRVSIKNDLSTSGWQWWKSFSRSVTVKRRNILRHVVLLDTPLMGQVLLWLLVSFSPVIHLYKLDSYFRIPQHLPQPQLPKSSQEIPISY</sequence>
<evidence type="ECO:0000313" key="3">
    <source>
        <dbReference type="Proteomes" id="UP000826195"/>
    </source>
</evidence>
<name>A0AAV7ICM3_COTGL</name>
<accession>A0AAV7ICM3</accession>
<dbReference type="Proteomes" id="UP000826195">
    <property type="component" value="Unassembled WGS sequence"/>
</dbReference>
<keyword evidence="3" id="KW-1185">Reference proteome</keyword>
<keyword evidence="1" id="KW-1133">Transmembrane helix</keyword>
<gene>
    <name evidence="2" type="ORF">KQX54_017376</name>
</gene>
<reference evidence="2 3" key="1">
    <citation type="journal article" date="2021" name="J. Hered.">
        <title>A chromosome-level genome assembly of the parasitoid wasp, Cotesia glomerata (Hymenoptera: Braconidae).</title>
        <authorList>
            <person name="Pinto B.J."/>
            <person name="Weis J.J."/>
            <person name="Gamble T."/>
            <person name="Ode P.J."/>
            <person name="Paul R."/>
            <person name="Zaspel J.M."/>
        </authorList>
    </citation>
    <scope>NUCLEOTIDE SEQUENCE [LARGE SCALE GENOMIC DNA]</scope>
    <source>
        <strain evidence="2">CgM1</strain>
    </source>
</reference>
<protein>
    <submittedName>
        <fullName evidence="2">Uncharacterized protein</fullName>
    </submittedName>
</protein>
<dbReference type="AlphaFoldDB" id="A0AAV7ICM3"/>
<keyword evidence="1" id="KW-0812">Transmembrane</keyword>
<feature type="transmembrane region" description="Helical" evidence="1">
    <location>
        <begin position="53"/>
        <end position="72"/>
    </location>
</feature>
<dbReference type="EMBL" id="JAHXZJ010001864">
    <property type="protein sequence ID" value="KAH0550096.1"/>
    <property type="molecule type" value="Genomic_DNA"/>
</dbReference>
<organism evidence="2 3">
    <name type="scientific">Cotesia glomerata</name>
    <name type="common">Lepidopteran parasitic wasp</name>
    <name type="synonym">Apanteles glomeratus</name>
    <dbReference type="NCBI Taxonomy" id="32391"/>
    <lineage>
        <taxon>Eukaryota</taxon>
        <taxon>Metazoa</taxon>
        <taxon>Ecdysozoa</taxon>
        <taxon>Arthropoda</taxon>
        <taxon>Hexapoda</taxon>
        <taxon>Insecta</taxon>
        <taxon>Pterygota</taxon>
        <taxon>Neoptera</taxon>
        <taxon>Endopterygota</taxon>
        <taxon>Hymenoptera</taxon>
        <taxon>Apocrita</taxon>
        <taxon>Ichneumonoidea</taxon>
        <taxon>Braconidae</taxon>
        <taxon>Microgastrinae</taxon>
        <taxon>Cotesia</taxon>
    </lineage>
</organism>
<proteinExistence type="predicted"/>